<proteinExistence type="predicted"/>
<keyword evidence="3" id="KW-0012">Acyltransferase</keyword>
<feature type="transmembrane region" description="Helical" evidence="1">
    <location>
        <begin position="222"/>
        <end position="241"/>
    </location>
</feature>
<keyword evidence="1" id="KW-0472">Membrane</keyword>
<keyword evidence="3" id="KW-0808">Transferase</keyword>
<dbReference type="PANTHER" id="PTHR23028">
    <property type="entry name" value="ACETYLTRANSFERASE"/>
    <property type="match status" value="1"/>
</dbReference>
<evidence type="ECO:0000259" key="2">
    <source>
        <dbReference type="Pfam" id="PF01757"/>
    </source>
</evidence>
<dbReference type="Pfam" id="PF01757">
    <property type="entry name" value="Acyl_transf_3"/>
    <property type="match status" value="1"/>
</dbReference>
<sequence length="363" mass="40880">MKSRNLRYIPEIDQLRLLAALLVFAFHFFHMYKGGWIPLPQYAWLGLITEGHTGVALFFVLSGFIFMTIAAEGEAIAYRQFLRNRLLRIAPLFLAVFMVAISIHRDRFVATDLLYVFVTNIGDPPTSWHLVTGPAWSISVEFTFYLIFPFLAQFVRERGAGYLVKLILMMLVIKLGAYLAAENSRLMLYSTLVGRFDQFLIGMLAGLAYHRRQDWLSRHGRTLFFVASLVTIVAVGVQARYASSFLPEQKQPFWILWGTVEAACWAGVILGFVRGGISFGERLDRVFATCGAWSFSIYMWHAMILFTAHELFGSMGGTGIIALILNGAVLLGATLAFSWLSYSVIEQPFLGLRGRYVEAPAKP</sequence>
<protein>
    <submittedName>
        <fullName evidence="3">Acyltransferase</fullName>
    </submittedName>
</protein>
<keyword evidence="1" id="KW-1133">Transmembrane helix</keyword>
<evidence type="ECO:0000256" key="1">
    <source>
        <dbReference type="SAM" id="Phobius"/>
    </source>
</evidence>
<comment type="caution">
    <text evidence="3">The sequence shown here is derived from an EMBL/GenBank/DDBJ whole genome shotgun (WGS) entry which is preliminary data.</text>
</comment>
<feature type="domain" description="Acyltransferase 3" evidence="2">
    <location>
        <begin position="10"/>
        <end position="342"/>
    </location>
</feature>
<keyword evidence="1" id="KW-0812">Transmembrane</keyword>
<feature type="transmembrane region" description="Helical" evidence="1">
    <location>
        <begin position="135"/>
        <end position="155"/>
    </location>
</feature>
<evidence type="ECO:0000313" key="3">
    <source>
        <dbReference type="EMBL" id="MBS9721300.1"/>
    </source>
</evidence>
<reference evidence="3 4" key="1">
    <citation type="submission" date="2021-03" db="EMBL/GenBank/DDBJ databases">
        <title>Tianweitania aestuarii sp. nov., isolated from a tidal flat.</title>
        <authorList>
            <person name="Park S."/>
            <person name="Yoon J.-H."/>
        </authorList>
    </citation>
    <scope>NUCLEOTIDE SEQUENCE [LARGE SCALE GENOMIC DNA]</scope>
    <source>
        <strain evidence="3 4">BSSL-BM11</strain>
    </source>
</reference>
<feature type="transmembrane region" description="Helical" evidence="1">
    <location>
        <begin position="42"/>
        <end position="66"/>
    </location>
</feature>
<dbReference type="PANTHER" id="PTHR23028:SF53">
    <property type="entry name" value="ACYL_TRANSF_3 DOMAIN-CONTAINING PROTEIN"/>
    <property type="match status" value="1"/>
</dbReference>
<dbReference type="EMBL" id="JAFMNX010000002">
    <property type="protein sequence ID" value="MBS9721300.1"/>
    <property type="molecule type" value="Genomic_DNA"/>
</dbReference>
<feature type="transmembrane region" description="Helical" evidence="1">
    <location>
        <begin position="253"/>
        <end position="273"/>
    </location>
</feature>
<feature type="transmembrane region" description="Helical" evidence="1">
    <location>
        <begin position="187"/>
        <end position="210"/>
    </location>
</feature>
<keyword evidence="4" id="KW-1185">Reference proteome</keyword>
<dbReference type="Proteomes" id="UP001297272">
    <property type="component" value="Unassembled WGS sequence"/>
</dbReference>
<feature type="transmembrane region" description="Helical" evidence="1">
    <location>
        <begin position="320"/>
        <end position="345"/>
    </location>
</feature>
<feature type="transmembrane region" description="Helical" evidence="1">
    <location>
        <begin position="12"/>
        <end position="30"/>
    </location>
</feature>
<gene>
    <name evidence="3" type="ORF">JYU29_11435</name>
</gene>
<evidence type="ECO:0000313" key="4">
    <source>
        <dbReference type="Proteomes" id="UP001297272"/>
    </source>
</evidence>
<accession>A0ABS5RW48</accession>
<dbReference type="InterPro" id="IPR050879">
    <property type="entry name" value="Acyltransferase_3"/>
</dbReference>
<dbReference type="RefSeq" id="WP_213984910.1">
    <property type="nucleotide sequence ID" value="NZ_JAFMNX010000002.1"/>
</dbReference>
<name>A0ABS5RW48_9HYPH</name>
<feature type="transmembrane region" description="Helical" evidence="1">
    <location>
        <begin position="162"/>
        <end position="181"/>
    </location>
</feature>
<feature type="transmembrane region" description="Helical" evidence="1">
    <location>
        <begin position="285"/>
        <end position="308"/>
    </location>
</feature>
<feature type="transmembrane region" description="Helical" evidence="1">
    <location>
        <begin position="86"/>
        <end position="104"/>
    </location>
</feature>
<dbReference type="InterPro" id="IPR002656">
    <property type="entry name" value="Acyl_transf_3_dom"/>
</dbReference>
<dbReference type="GO" id="GO:0016746">
    <property type="term" value="F:acyltransferase activity"/>
    <property type="evidence" value="ECO:0007669"/>
    <property type="project" value="UniProtKB-KW"/>
</dbReference>
<organism evidence="3 4">
    <name type="scientific">Tianweitania aestuarii</name>
    <dbReference type="NCBI Taxonomy" id="2814886"/>
    <lineage>
        <taxon>Bacteria</taxon>
        <taxon>Pseudomonadati</taxon>
        <taxon>Pseudomonadota</taxon>
        <taxon>Alphaproteobacteria</taxon>
        <taxon>Hyphomicrobiales</taxon>
        <taxon>Phyllobacteriaceae</taxon>
        <taxon>Tianweitania</taxon>
    </lineage>
</organism>